<name>A0A9P6UKP5_9FUNG</name>
<protein>
    <submittedName>
        <fullName evidence="1">Uncharacterized protein</fullName>
    </submittedName>
</protein>
<dbReference type="AlphaFoldDB" id="A0A9P6UKP5"/>
<keyword evidence="2" id="KW-1185">Reference proteome</keyword>
<accession>A0A9P6UKP5</accession>
<evidence type="ECO:0000313" key="1">
    <source>
        <dbReference type="EMBL" id="KAG0308385.1"/>
    </source>
</evidence>
<dbReference type="Proteomes" id="UP000738325">
    <property type="component" value="Unassembled WGS sequence"/>
</dbReference>
<comment type="caution">
    <text evidence="1">The sequence shown here is derived from an EMBL/GenBank/DDBJ whole genome shotgun (WGS) entry which is preliminary data.</text>
</comment>
<evidence type="ECO:0000313" key="2">
    <source>
        <dbReference type="Proteomes" id="UP000738325"/>
    </source>
</evidence>
<dbReference type="EMBL" id="JAAAIP010001281">
    <property type="protein sequence ID" value="KAG0308385.1"/>
    <property type="molecule type" value="Genomic_DNA"/>
</dbReference>
<sequence length="198" mass="23063">MQRPQAPMASMPLRISKRLVVVAGVLDIRKYDDHQRRVGVASGHGDGEGHDWNREKEVLEVRKKYRELDNNEKKEDWTLLLCLWCRRRVFEIFPEPFPPGVAGNYLTRKQLMAKYPIGKSMVKNIDDRRDRGLYSETDALRRLRWRFGGDVGIDAWGKSDGDFCYRVRKRIDDAMVASLPMLLRETQVLQLDGDKDTL</sequence>
<gene>
    <name evidence="1" type="ORF">BGZ99_001164</name>
</gene>
<proteinExistence type="predicted"/>
<organism evidence="1 2">
    <name type="scientific">Dissophora globulifera</name>
    <dbReference type="NCBI Taxonomy" id="979702"/>
    <lineage>
        <taxon>Eukaryota</taxon>
        <taxon>Fungi</taxon>
        <taxon>Fungi incertae sedis</taxon>
        <taxon>Mucoromycota</taxon>
        <taxon>Mortierellomycotina</taxon>
        <taxon>Mortierellomycetes</taxon>
        <taxon>Mortierellales</taxon>
        <taxon>Mortierellaceae</taxon>
        <taxon>Dissophora</taxon>
    </lineage>
</organism>
<reference evidence="1" key="1">
    <citation type="journal article" date="2020" name="Fungal Divers.">
        <title>Resolving the Mortierellaceae phylogeny through synthesis of multi-gene phylogenetics and phylogenomics.</title>
        <authorList>
            <person name="Vandepol N."/>
            <person name="Liber J."/>
            <person name="Desiro A."/>
            <person name="Na H."/>
            <person name="Kennedy M."/>
            <person name="Barry K."/>
            <person name="Grigoriev I.V."/>
            <person name="Miller A.N."/>
            <person name="O'Donnell K."/>
            <person name="Stajich J.E."/>
            <person name="Bonito G."/>
        </authorList>
    </citation>
    <scope>NUCLEOTIDE SEQUENCE</scope>
    <source>
        <strain evidence="1">REB-010B</strain>
    </source>
</reference>